<proteinExistence type="predicted"/>
<accession>A0A0H3AKH3</accession>
<dbReference type="InterPro" id="IPR044507">
    <property type="entry name" value="DltA-like"/>
</dbReference>
<dbReference type="Pfam" id="PF00501">
    <property type="entry name" value="AMP-binding"/>
    <property type="match status" value="1"/>
</dbReference>
<dbReference type="SUPFAM" id="SSF56801">
    <property type="entry name" value="Acetyl-CoA synthetase-like"/>
    <property type="match status" value="1"/>
</dbReference>
<dbReference type="InterPro" id="IPR045851">
    <property type="entry name" value="AMP-bd_C_sf"/>
</dbReference>
<dbReference type="InterPro" id="IPR000873">
    <property type="entry name" value="AMP-dep_synth/lig_dom"/>
</dbReference>
<evidence type="ECO:0000259" key="4">
    <source>
        <dbReference type="Pfam" id="PF00501"/>
    </source>
</evidence>
<dbReference type="EMBL" id="CP000627">
    <property type="protein sequence ID" value="ABQ21108.1"/>
    <property type="molecule type" value="Genomic_DNA"/>
</dbReference>
<dbReference type="OrthoDB" id="9757559at2"/>
<keyword evidence="1" id="KW-0436">Ligase</keyword>
<dbReference type="eggNOG" id="COG1020">
    <property type="taxonomic scope" value="Bacteria"/>
</dbReference>
<dbReference type="Gene3D" id="3.40.50.12780">
    <property type="entry name" value="N-terminal domain of ligase-like"/>
    <property type="match status" value="1"/>
</dbReference>
<evidence type="ECO:0000313" key="6">
    <source>
        <dbReference type="Proteomes" id="UP000000249"/>
    </source>
</evidence>
<dbReference type="PROSITE" id="PS00455">
    <property type="entry name" value="AMP_BINDING"/>
    <property type="match status" value="1"/>
</dbReference>
<dbReference type="PANTHER" id="PTHR45398:SF1">
    <property type="entry name" value="ENZYME, PUTATIVE (JCVI)-RELATED"/>
    <property type="match status" value="1"/>
</dbReference>
<dbReference type="Proteomes" id="UP000000249">
    <property type="component" value="Chromosome 1"/>
</dbReference>
<feature type="domain" description="AMP-dependent synthetase/ligase" evidence="4">
    <location>
        <begin position="41"/>
        <end position="409"/>
    </location>
</feature>
<dbReference type="KEGG" id="vcr:VC395_1695"/>
<dbReference type="Gene3D" id="3.30.300.30">
    <property type="match status" value="1"/>
</dbReference>
<dbReference type="GO" id="GO:0016874">
    <property type="term" value="F:ligase activity"/>
    <property type="evidence" value="ECO:0007669"/>
    <property type="project" value="UniProtKB-KW"/>
</dbReference>
<evidence type="ECO:0000313" key="5">
    <source>
        <dbReference type="EMBL" id="ABQ21108.1"/>
    </source>
</evidence>
<dbReference type="CDD" id="cd05945">
    <property type="entry name" value="DltA"/>
    <property type="match status" value="1"/>
</dbReference>
<gene>
    <name evidence="5" type="ordered locus">VC0395_A1182</name>
</gene>
<dbReference type="PATRIC" id="fig|345073.21.peg.1640"/>
<evidence type="ECO:0000256" key="2">
    <source>
        <dbReference type="ARBA" id="ARBA00022741"/>
    </source>
</evidence>
<sequence length="556" mass="63090">MPYNSATDLLQREGYGVVHNQFINNMAMYCETRHSILAAIQANRHAPALWVKQKTYTYQEMTDMALSLSDYWHLQGVQRVAILSVRDLAAYSAIWASYLGGMTYIPLNARATTEQIQETLIATQCDSIMVDAQQLSRLSSLLETCIDRLHIYALPDVDVEPLRQQYPQHTFHTVQITEQDVELLVVKYHLDNEHEYAYIMQTSGSTGKPKRIAVSYSNLHCYISQIDKLFPLNAQDRVGQYSDLTFDLSVHDIFYSLISGACLYVVPELAKLSPAEFIRHHQLTVWLSVPTVIELALQRQTLTPHSLPSLRLSFFCGQALLHDLAEQWQQATQQPVINLYGPTECTIAVTYHRFVAHSGMASVPIGRAFEEECLAIINEQGELMRFESAPEGYRGELLLSGKQLVKGYLNDPLNTQSAFFQHEGRLWCRSGDIVTKSNGVLIHLGRRDHQVKIAGQRVELEEIETVVRRVTQAHSVAIVPWPLSESGYASGTVAFVDTHTQWQPDLWLSQCKQQLNPTFVPKRWYAIEQLPRNANGKTDIKALQQQLASQTYETSH</sequence>
<reference evidence="5 6" key="1">
    <citation type="submission" date="2007-03" db="EMBL/GenBank/DDBJ databases">
        <authorList>
            <person name="Heidelberg J."/>
        </authorList>
    </citation>
    <scope>NUCLEOTIDE SEQUENCE [LARGE SCALE GENOMIC DNA]</scope>
    <source>
        <strain evidence="6">ATCC 39541 / Classical Ogawa 395 / O395</strain>
    </source>
</reference>
<organism evidence="5 6">
    <name type="scientific">Vibrio cholerae serotype O1 (strain ATCC 39541 / Classical Ogawa 395 / O395)</name>
    <dbReference type="NCBI Taxonomy" id="345073"/>
    <lineage>
        <taxon>Bacteria</taxon>
        <taxon>Pseudomonadati</taxon>
        <taxon>Pseudomonadota</taxon>
        <taxon>Gammaproteobacteria</taxon>
        <taxon>Vibrionales</taxon>
        <taxon>Vibrionaceae</taxon>
        <taxon>Vibrio</taxon>
    </lineage>
</organism>
<name>A0A0H3AKH3_VIBC3</name>
<keyword evidence="2" id="KW-0547">Nucleotide-binding</keyword>
<dbReference type="KEGG" id="vco:VC0395_A1182"/>
<dbReference type="GO" id="GO:0005524">
    <property type="term" value="F:ATP binding"/>
    <property type="evidence" value="ECO:0007669"/>
    <property type="project" value="UniProtKB-KW"/>
</dbReference>
<protein>
    <submittedName>
        <fullName evidence="5">Enterobactin synthetase component F-related protein</fullName>
    </submittedName>
</protein>
<keyword evidence="3" id="KW-0067">ATP-binding</keyword>
<dbReference type="RefSeq" id="WP_001146753.1">
    <property type="nucleotide sequence ID" value="NC_009457.1"/>
</dbReference>
<dbReference type="InterPro" id="IPR042099">
    <property type="entry name" value="ANL_N_sf"/>
</dbReference>
<dbReference type="PANTHER" id="PTHR45398">
    <property type="match status" value="1"/>
</dbReference>
<dbReference type="AlphaFoldDB" id="A0A0H3AKH3"/>
<evidence type="ECO:0000256" key="1">
    <source>
        <dbReference type="ARBA" id="ARBA00022598"/>
    </source>
</evidence>
<dbReference type="InterPro" id="IPR020845">
    <property type="entry name" value="AMP-binding_CS"/>
</dbReference>
<evidence type="ECO:0000256" key="3">
    <source>
        <dbReference type="ARBA" id="ARBA00022840"/>
    </source>
</evidence>